<dbReference type="EMBL" id="QJKF01000003">
    <property type="protein sequence ID" value="PXX66648.1"/>
    <property type="molecule type" value="Genomic_DNA"/>
</dbReference>
<evidence type="ECO:0000259" key="2">
    <source>
        <dbReference type="Pfam" id="PF20182"/>
    </source>
</evidence>
<sequence length="364" mass="39134">MTTPAPMWLDLAATAVLCVVTLTRWVLVDSTPTSRLVNRAASWVAAGAVAQHAVLAAGHEALGVRLFLFCSVLSIADIYGLARLFAGADPAGTWDRQRRYDIAAAPAGLVAVLAGPPEGAGGAGFWVRAVISWSVFNGPLLVAGLHITRACLRDIRVETSLLKQVPYLGLLMLTTGWYLGAGLTVWQAFDGKPPGAISVRWSLVSCLFCVLVACIIAVPLVNVLMARAGLDRTGRQLRRLEPLWRDLTTAVPEVVLPAGVGRGRDPESRLYRMTVEIRDALLQLRPHLSDDHRPGASVELYATQIARAARARAAGVAPVGAPPPRFHQTSARDMTSELGHLLDLARHWPKARALVSGRARASRR</sequence>
<dbReference type="Proteomes" id="UP000247569">
    <property type="component" value="Unassembled WGS sequence"/>
</dbReference>
<proteinExistence type="predicted"/>
<dbReference type="OrthoDB" id="4772902at2"/>
<organism evidence="3 4">
    <name type="scientific">Nocardia tenerifensis</name>
    <dbReference type="NCBI Taxonomy" id="228006"/>
    <lineage>
        <taxon>Bacteria</taxon>
        <taxon>Bacillati</taxon>
        <taxon>Actinomycetota</taxon>
        <taxon>Actinomycetes</taxon>
        <taxon>Mycobacteriales</taxon>
        <taxon>Nocardiaceae</taxon>
        <taxon>Nocardia</taxon>
    </lineage>
</organism>
<comment type="caution">
    <text evidence="3">The sequence shown here is derived from an EMBL/GenBank/DDBJ whole genome shotgun (WGS) entry which is preliminary data.</text>
</comment>
<keyword evidence="1" id="KW-0812">Transmembrane</keyword>
<dbReference type="Pfam" id="PF20182">
    <property type="entry name" value="DUF6545"/>
    <property type="match status" value="1"/>
</dbReference>
<dbReference type="InterPro" id="IPR046675">
    <property type="entry name" value="DUF6545"/>
</dbReference>
<feature type="transmembrane region" description="Helical" evidence="1">
    <location>
        <begin position="167"/>
        <end position="189"/>
    </location>
</feature>
<evidence type="ECO:0000313" key="3">
    <source>
        <dbReference type="EMBL" id="PXX66648.1"/>
    </source>
</evidence>
<dbReference type="NCBIfam" id="NF042915">
    <property type="entry name" value="MAB_1171c_fam"/>
    <property type="match status" value="1"/>
</dbReference>
<gene>
    <name evidence="3" type="ORF">DFR70_103397</name>
</gene>
<dbReference type="RefSeq" id="WP_040731376.1">
    <property type="nucleotide sequence ID" value="NZ_QJKF01000003.1"/>
</dbReference>
<reference evidence="3 4" key="1">
    <citation type="submission" date="2018-05" db="EMBL/GenBank/DDBJ databases">
        <title>Genomic Encyclopedia of Type Strains, Phase IV (KMG-IV): sequencing the most valuable type-strain genomes for metagenomic binning, comparative biology and taxonomic classification.</title>
        <authorList>
            <person name="Goeker M."/>
        </authorList>
    </citation>
    <scope>NUCLEOTIDE SEQUENCE [LARGE SCALE GENOMIC DNA]</scope>
    <source>
        <strain evidence="3 4">DSM 44704</strain>
    </source>
</reference>
<keyword evidence="1" id="KW-0472">Membrane</keyword>
<keyword evidence="4" id="KW-1185">Reference proteome</keyword>
<keyword evidence="1" id="KW-1133">Transmembrane helix</keyword>
<evidence type="ECO:0000313" key="4">
    <source>
        <dbReference type="Proteomes" id="UP000247569"/>
    </source>
</evidence>
<feature type="transmembrane region" description="Helical" evidence="1">
    <location>
        <begin position="201"/>
        <end position="225"/>
    </location>
</feature>
<dbReference type="InterPro" id="IPR050039">
    <property type="entry name" value="MAB_1171c-like"/>
</dbReference>
<name>A0A318K833_9NOCA</name>
<evidence type="ECO:0000256" key="1">
    <source>
        <dbReference type="SAM" id="Phobius"/>
    </source>
</evidence>
<accession>A0A318K833</accession>
<feature type="transmembrane region" description="Helical" evidence="1">
    <location>
        <begin position="125"/>
        <end position="147"/>
    </location>
</feature>
<protein>
    <recommendedName>
        <fullName evidence="2">DUF6545 domain-containing protein</fullName>
    </recommendedName>
</protein>
<dbReference type="AlphaFoldDB" id="A0A318K833"/>
<feature type="transmembrane region" description="Helical" evidence="1">
    <location>
        <begin position="66"/>
        <end position="86"/>
    </location>
</feature>
<feature type="domain" description="DUF6545" evidence="2">
    <location>
        <begin position="232"/>
        <end position="349"/>
    </location>
</feature>